<dbReference type="Proteomes" id="UP001355207">
    <property type="component" value="Chromosome 1"/>
</dbReference>
<feature type="region of interest" description="Disordered" evidence="5">
    <location>
        <begin position="71"/>
        <end position="95"/>
    </location>
</feature>
<evidence type="ECO:0000313" key="8">
    <source>
        <dbReference type="Proteomes" id="UP001355207"/>
    </source>
</evidence>
<evidence type="ECO:0000256" key="2">
    <source>
        <dbReference type="ARBA" id="ARBA00022771"/>
    </source>
</evidence>
<evidence type="ECO:0000259" key="6">
    <source>
        <dbReference type="PROSITE" id="PS50178"/>
    </source>
</evidence>
<keyword evidence="2 4" id="KW-0863">Zinc-finger</keyword>
<accession>A0AAX4JMY5</accession>
<sequence length="468" mass="51585">MSSQSSSHSSLLQQNRPEALLPQLPASNEVAQYQAQAQWLEQHELTQQQLCRSKGSASDLALQANQQDVNLLSTSSQSRSSHQSSSPSSRIQPVASSSSGLNYLNMEPVASPCIDYAIADVSSPLSECSNNKQICAEILATAQTDVMGEAMDKAKWQPDADSALCTYPLCTANFAQPTYFFLGPRRHHCRMCGQLFCSSHSSQKGSLVSTDLNGKRRVVKERVCDMCLVSTKHLSPEEIELPHSARQSRRNSTCTESASDDHQSELVTPYDEESNVLLSGSALLRAQSRITLNTNNLIEQENELAPIEDWMDKSGVLSLYPLAVNSSHSRSSSLRGKKSSSKTNLTSPSGILPSAGPLFSPSISMRREAKEKQLERLTLRQRRLGGQSQTNAMDEFWLPGKWGYKREDFDPTFGINNIDDVNENKEIEKYVGGIVEDGPIRFRTNVKKVITPLTTPNGGPVTAARHYF</sequence>
<dbReference type="SMART" id="SM00064">
    <property type="entry name" value="FYVE"/>
    <property type="match status" value="1"/>
</dbReference>
<feature type="compositionally biased region" description="Low complexity" evidence="5">
    <location>
        <begin position="1"/>
        <end position="14"/>
    </location>
</feature>
<dbReference type="AlphaFoldDB" id="A0AAX4JMY5"/>
<dbReference type="SUPFAM" id="SSF57903">
    <property type="entry name" value="FYVE/PHD zinc finger"/>
    <property type="match status" value="1"/>
</dbReference>
<dbReference type="InterPro" id="IPR017455">
    <property type="entry name" value="Znf_FYVE-rel"/>
</dbReference>
<dbReference type="InterPro" id="IPR011011">
    <property type="entry name" value="Znf_FYVE_PHD"/>
</dbReference>
<dbReference type="RefSeq" id="XP_066072658.1">
    <property type="nucleotide sequence ID" value="XM_066216561.1"/>
</dbReference>
<evidence type="ECO:0000256" key="3">
    <source>
        <dbReference type="ARBA" id="ARBA00022833"/>
    </source>
</evidence>
<evidence type="ECO:0000256" key="1">
    <source>
        <dbReference type="ARBA" id="ARBA00022723"/>
    </source>
</evidence>
<dbReference type="GO" id="GO:0008270">
    <property type="term" value="F:zinc ion binding"/>
    <property type="evidence" value="ECO:0007669"/>
    <property type="project" value="UniProtKB-KW"/>
</dbReference>
<dbReference type="EMBL" id="CP144098">
    <property type="protein sequence ID" value="WWC85895.1"/>
    <property type="molecule type" value="Genomic_DNA"/>
</dbReference>
<keyword evidence="1" id="KW-0479">Metal-binding</keyword>
<evidence type="ECO:0000256" key="4">
    <source>
        <dbReference type="PROSITE-ProRule" id="PRU00091"/>
    </source>
</evidence>
<name>A0AAX4JMY5_9TREE</name>
<dbReference type="InterPro" id="IPR013083">
    <property type="entry name" value="Znf_RING/FYVE/PHD"/>
</dbReference>
<dbReference type="PROSITE" id="PS50178">
    <property type="entry name" value="ZF_FYVE"/>
    <property type="match status" value="1"/>
</dbReference>
<feature type="region of interest" description="Disordered" evidence="5">
    <location>
        <begin position="238"/>
        <end position="269"/>
    </location>
</feature>
<gene>
    <name evidence="7" type="ORF">L201_000762</name>
</gene>
<evidence type="ECO:0000313" key="7">
    <source>
        <dbReference type="EMBL" id="WWC85895.1"/>
    </source>
</evidence>
<proteinExistence type="predicted"/>
<dbReference type="Gene3D" id="3.30.40.10">
    <property type="entry name" value="Zinc/RING finger domain, C3HC4 (zinc finger)"/>
    <property type="match status" value="1"/>
</dbReference>
<feature type="domain" description="FYVE-type" evidence="6">
    <location>
        <begin position="170"/>
        <end position="232"/>
    </location>
</feature>
<dbReference type="Pfam" id="PF01363">
    <property type="entry name" value="FYVE"/>
    <property type="match status" value="1"/>
</dbReference>
<dbReference type="GeneID" id="91091434"/>
<feature type="region of interest" description="Disordered" evidence="5">
    <location>
        <begin position="327"/>
        <end position="361"/>
    </location>
</feature>
<reference evidence="7 8" key="1">
    <citation type="submission" date="2024-01" db="EMBL/GenBank/DDBJ databases">
        <title>Comparative genomics of Cryptococcus and Kwoniella reveals pathogenesis evolution and contrasting modes of karyotype evolution via chromosome fusion or intercentromeric recombination.</title>
        <authorList>
            <person name="Coelho M.A."/>
            <person name="David-Palma M."/>
            <person name="Shea T."/>
            <person name="Bowers K."/>
            <person name="McGinley-Smith S."/>
            <person name="Mohammad A.W."/>
            <person name="Gnirke A."/>
            <person name="Yurkov A.M."/>
            <person name="Nowrousian M."/>
            <person name="Sun S."/>
            <person name="Cuomo C.A."/>
            <person name="Heitman J."/>
        </authorList>
    </citation>
    <scope>NUCLEOTIDE SEQUENCE [LARGE SCALE GENOMIC DNA]</scope>
    <source>
        <strain evidence="7 8">CBS 6074</strain>
    </source>
</reference>
<protein>
    <recommendedName>
        <fullName evidence="6">FYVE-type domain-containing protein</fullName>
    </recommendedName>
</protein>
<feature type="region of interest" description="Disordered" evidence="5">
    <location>
        <begin position="1"/>
        <end position="25"/>
    </location>
</feature>
<dbReference type="InterPro" id="IPR000306">
    <property type="entry name" value="Znf_FYVE"/>
</dbReference>
<keyword evidence="8" id="KW-1185">Reference proteome</keyword>
<evidence type="ECO:0000256" key="5">
    <source>
        <dbReference type="SAM" id="MobiDB-lite"/>
    </source>
</evidence>
<keyword evidence="3" id="KW-0862">Zinc</keyword>
<organism evidence="7 8">
    <name type="scientific">Kwoniella dendrophila CBS 6074</name>
    <dbReference type="NCBI Taxonomy" id="1295534"/>
    <lineage>
        <taxon>Eukaryota</taxon>
        <taxon>Fungi</taxon>
        <taxon>Dikarya</taxon>
        <taxon>Basidiomycota</taxon>
        <taxon>Agaricomycotina</taxon>
        <taxon>Tremellomycetes</taxon>
        <taxon>Tremellales</taxon>
        <taxon>Cryptococcaceae</taxon>
        <taxon>Kwoniella</taxon>
    </lineage>
</organism>
<feature type="compositionally biased region" description="Low complexity" evidence="5">
    <location>
        <begin position="73"/>
        <end position="95"/>
    </location>
</feature>